<evidence type="ECO:0000313" key="2">
    <source>
        <dbReference type="EMBL" id="JAG91538.1"/>
    </source>
</evidence>
<feature type="non-terminal residue" evidence="2">
    <location>
        <position position="82"/>
    </location>
</feature>
<proteinExistence type="evidence at transcript level"/>
<dbReference type="AlphaFoldDB" id="A0A0C9SEJ0"/>
<name>A0A0C9SEJ0_AMBAM</name>
<sequence>MVTLYIIFAVAVVAEAIGGIWEHKSCLAFCRPRQPSVHSCKSGCVCRAIRYFPLVGGCLDPNITLPWMFRPRLIGINKGKWQ</sequence>
<reference evidence="2" key="1">
    <citation type="journal article" date="2015" name="PLoS ONE">
        <title>An Insight into the Sialome of the Lone Star Tick, Amblyomma americanum, with a Glimpse on Its Time Dependent Gene Expression.</title>
        <authorList>
            <person name="Karim S."/>
            <person name="Ribeiro J.M."/>
        </authorList>
    </citation>
    <scope>NUCLEOTIDE SEQUENCE</scope>
    <source>
        <tissue evidence="2">Salivary gland</tissue>
    </source>
</reference>
<dbReference type="EMBL" id="GBZX01001202">
    <property type="protein sequence ID" value="JAG91538.1"/>
    <property type="molecule type" value="mRNA"/>
</dbReference>
<feature type="chain" id="PRO_5002203451" evidence="1">
    <location>
        <begin position="17"/>
        <end position="82"/>
    </location>
</feature>
<organism evidence="2">
    <name type="scientific">Amblyomma americanum</name>
    <name type="common">Lone star tick</name>
    <dbReference type="NCBI Taxonomy" id="6943"/>
    <lineage>
        <taxon>Eukaryota</taxon>
        <taxon>Metazoa</taxon>
        <taxon>Ecdysozoa</taxon>
        <taxon>Arthropoda</taxon>
        <taxon>Chelicerata</taxon>
        <taxon>Arachnida</taxon>
        <taxon>Acari</taxon>
        <taxon>Parasitiformes</taxon>
        <taxon>Ixodida</taxon>
        <taxon>Ixodoidea</taxon>
        <taxon>Ixodidae</taxon>
        <taxon>Amblyomminae</taxon>
        <taxon>Amblyomma</taxon>
    </lineage>
</organism>
<keyword evidence="1" id="KW-0732">Signal</keyword>
<feature type="signal peptide" evidence="1">
    <location>
        <begin position="1"/>
        <end position="16"/>
    </location>
</feature>
<protein>
    <submittedName>
        <fullName evidence="2">Putative secreted protein</fullName>
    </submittedName>
</protein>
<accession>A0A0C9SEJ0</accession>
<evidence type="ECO:0000256" key="1">
    <source>
        <dbReference type="SAM" id="SignalP"/>
    </source>
</evidence>